<organism evidence="1 2">
    <name type="scientific">Ceriporiopsis subvermispora (strain B)</name>
    <name type="common">White-rot fungus</name>
    <name type="synonym">Gelatoporia subvermispora</name>
    <dbReference type="NCBI Taxonomy" id="914234"/>
    <lineage>
        <taxon>Eukaryota</taxon>
        <taxon>Fungi</taxon>
        <taxon>Dikarya</taxon>
        <taxon>Basidiomycota</taxon>
        <taxon>Agaricomycotina</taxon>
        <taxon>Agaricomycetes</taxon>
        <taxon>Polyporales</taxon>
        <taxon>Gelatoporiaceae</taxon>
        <taxon>Gelatoporia</taxon>
    </lineage>
</organism>
<proteinExistence type="predicted"/>
<reference evidence="1 2" key="1">
    <citation type="journal article" date="2012" name="Proc. Natl. Acad. Sci. U.S.A.">
        <title>Comparative genomics of Ceriporiopsis subvermispora and Phanerochaete chrysosporium provide insight into selective ligninolysis.</title>
        <authorList>
            <person name="Fernandez-Fueyo E."/>
            <person name="Ruiz-Duenas F.J."/>
            <person name="Ferreira P."/>
            <person name="Floudas D."/>
            <person name="Hibbett D.S."/>
            <person name="Canessa P."/>
            <person name="Larrondo L.F."/>
            <person name="James T.Y."/>
            <person name="Seelenfreund D."/>
            <person name="Lobos S."/>
            <person name="Polanco R."/>
            <person name="Tello M."/>
            <person name="Honda Y."/>
            <person name="Watanabe T."/>
            <person name="Watanabe T."/>
            <person name="Ryu J.S."/>
            <person name="Kubicek C.P."/>
            <person name="Schmoll M."/>
            <person name="Gaskell J."/>
            <person name="Hammel K.E."/>
            <person name="St John F.J."/>
            <person name="Vanden Wymelenberg A."/>
            <person name="Sabat G."/>
            <person name="Splinter BonDurant S."/>
            <person name="Syed K."/>
            <person name="Yadav J.S."/>
            <person name="Doddapaneni H."/>
            <person name="Subramanian V."/>
            <person name="Lavin J.L."/>
            <person name="Oguiza J.A."/>
            <person name="Perez G."/>
            <person name="Pisabarro A.G."/>
            <person name="Ramirez L."/>
            <person name="Santoyo F."/>
            <person name="Master E."/>
            <person name="Coutinho P.M."/>
            <person name="Henrissat B."/>
            <person name="Lombard V."/>
            <person name="Magnuson J.K."/>
            <person name="Kuees U."/>
            <person name="Hori C."/>
            <person name="Igarashi K."/>
            <person name="Samejima M."/>
            <person name="Held B.W."/>
            <person name="Barry K.W."/>
            <person name="LaButti K.M."/>
            <person name="Lapidus A."/>
            <person name="Lindquist E.A."/>
            <person name="Lucas S.M."/>
            <person name="Riley R."/>
            <person name="Salamov A.A."/>
            <person name="Hoffmeister D."/>
            <person name="Schwenk D."/>
            <person name="Hadar Y."/>
            <person name="Yarden O."/>
            <person name="de Vries R.P."/>
            <person name="Wiebenga A."/>
            <person name="Stenlid J."/>
            <person name="Eastwood D."/>
            <person name="Grigoriev I.V."/>
            <person name="Berka R.M."/>
            <person name="Blanchette R.A."/>
            <person name="Kersten P."/>
            <person name="Martinez A.T."/>
            <person name="Vicuna R."/>
            <person name="Cullen D."/>
        </authorList>
    </citation>
    <scope>NUCLEOTIDE SEQUENCE [LARGE SCALE GENOMIC DNA]</scope>
    <source>
        <strain evidence="1 2">B</strain>
    </source>
</reference>
<keyword evidence="2" id="KW-1185">Reference proteome</keyword>
<sequence length="232" mass="25839">MHNPIIARHVVRRPHRHIDTDLLYSQSGPGRYLYHFRPCLSYSQATIFSPWITQPAADSAFEIAAGFLRVFVYHPSPGNHPPRPRQLGREPRNVYVGNACRHRLLSSLSIEKRKLSTAPSCASVMLHMRSELAHTYDHGALNLPGAPSGINLTCRFTQISMERDAWIPAAAGQWEKPLHLESERSGTGKRIWNGIGGCPDTGLLRMAIERLICYTATLGSDLGANCAPLPRR</sequence>
<dbReference type="HOGENOM" id="CLU_1194767_0_0_1"/>
<dbReference type="EMBL" id="KB445796">
    <property type="protein sequence ID" value="EMD37655.1"/>
    <property type="molecule type" value="Genomic_DNA"/>
</dbReference>
<name>M2QZK8_CERS8</name>
<accession>M2QZK8</accession>
<dbReference type="AlphaFoldDB" id="M2QZK8"/>
<gene>
    <name evidence="1" type="ORF">CERSUDRAFT_123550</name>
</gene>
<protein>
    <submittedName>
        <fullName evidence="1">Uncharacterized protein</fullName>
    </submittedName>
</protein>
<evidence type="ECO:0000313" key="2">
    <source>
        <dbReference type="Proteomes" id="UP000016930"/>
    </source>
</evidence>
<dbReference type="Proteomes" id="UP000016930">
    <property type="component" value="Unassembled WGS sequence"/>
</dbReference>
<evidence type="ECO:0000313" key="1">
    <source>
        <dbReference type="EMBL" id="EMD37655.1"/>
    </source>
</evidence>